<protein>
    <submittedName>
        <fullName evidence="1">HopJ type III effector protein</fullName>
    </submittedName>
</protein>
<dbReference type="Gene3D" id="3.20.160.10">
    <property type="entry name" value="vpa0580 domain like"/>
    <property type="match status" value="1"/>
</dbReference>
<organism evidence="1 2">
    <name type="scientific">Vibrio gallaecicus</name>
    <dbReference type="NCBI Taxonomy" id="552386"/>
    <lineage>
        <taxon>Bacteria</taxon>
        <taxon>Pseudomonadati</taxon>
        <taxon>Pseudomonadota</taxon>
        <taxon>Gammaproteobacteria</taxon>
        <taxon>Vibrionales</taxon>
        <taxon>Vibrionaceae</taxon>
        <taxon>Vibrio</taxon>
    </lineage>
</organism>
<dbReference type="Pfam" id="PF08888">
    <property type="entry name" value="HopJ"/>
    <property type="match status" value="1"/>
</dbReference>
<sequence length="114" mass="12957">MELNSFLTKLTSSPESIQFEETISVIEANYTFSPSEFKNGEVTNLAGENNGSCKIFAFGNLQQLSVDQTLACFGQFYRKDVLEFPENEDHQNIRNFIKFGWEGVQFSQQALAKK</sequence>
<dbReference type="RefSeq" id="WP_372265467.1">
    <property type="nucleotide sequence ID" value="NZ_JBFRUW010000018.1"/>
</dbReference>
<dbReference type="InterPro" id="IPR014984">
    <property type="entry name" value="HopJ"/>
</dbReference>
<dbReference type="Proteomes" id="UP001570417">
    <property type="component" value="Unassembled WGS sequence"/>
</dbReference>
<evidence type="ECO:0000313" key="1">
    <source>
        <dbReference type="EMBL" id="MFA0567946.1"/>
    </source>
</evidence>
<dbReference type="InterPro" id="IPR038604">
    <property type="entry name" value="HopJ_sf"/>
</dbReference>
<dbReference type="EMBL" id="JBFRUW010000018">
    <property type="protein sequence ID" value="MFA0567946.1"/>
    <property type="molecule type" value="Genomic_DNA"/>
</dbReference>
<evidence type="ECO:0000313" key="2">
    <source>
        <dbReference type="Proteomes" id="UP001570417"/>
    </source>
</evidence>
<accession>A0ABV4N9D2</accession>
<reference evidence="1 2" key="1">
    <citation type="journal article" date="2024" name="ISME J.">
        <title>Tailless and filamentous prophages are predominant in marine Vibrio.</title>
        <authorList>
            <person name="Steensen K."/>
            <person name="Seneca J."/>
            <person name="Bartlau N."/>
            <person name="Yu X.A."/>
            <person name="Hussain F.A."/>
            <person name="Polz M.F."/>
        </authorList>
    </citation>
    <scope>NUCLEOTIDE SEQUENCE [LARGE SCALE GENOMIC DNA]</scope>
    <source>
        <strain evidence="1 2">10N.222.51.A1</strain>
    </source>
</reference>
<keyword evidence="2" id="KW-1185">Reference proteome</keyword>
<name>A0ABV4N9D2_9VIBR</name>
<proteinExistence type="predicted"/>
<gene>
    <name evidence="1" type="ORF">AB4566_06630</name>
</gene>
<comment type="caution">
    <text evidence="1">The sequence shown here is derived from an EMBL/GenBank/DDBJ whole genome shotgun (WGS) entry which is preliminary data.</text>
</comment>